<dbReference type="Proteomes" id="UP000824469">
    <property type="component" value="Unassembled WGS sequence"/>
</dbReference>
<dbReference type="AlphaFoldDB" id="A0AA38CC32"/>
<accession>A0AA38CC32</accession>
<organism evidence="1 2">
    <name type="scientific">Taxus chinensis</name>
    <name type="common">Chinese yew</name>
    <name type="synonym">Taxus wallichiana var. chinensis</name>
    <dbReference type="NCBI Taxonomy" id="29808"/>
    <lineage>
        <taxon>Eukaryota</taxon>
        <taxon>Viridiplantae</taxon>
        <taxon>Streptophyta</taxon>
        <taxon>Embryophyta</taxon>
        <taxon>Tracheophyta</taxon>
        <taxon>Spermatophyta</taxon>
        <taxon>Pinopsida</taxon>
        <taxon>Pinidae</taxon>
        <taxon>Conifers II</taxon>
        <taxon>Cupressales</taxon>
        <taxon>Taxaceae</taxon>
        <taxon>Taxus</taxon>
    </lineage>
</organism>
<protein>
    <submittedName>
        <fullName evidence="1">Uncharacterized protein</fullName>
    </submittedName>
</protein>
<name>A0AA38CC32_TAXCH</name>
<feature type="non-terminal residue" evidence="1">
    <location>
        <position position="49"/>
    </location>
</feature>
<evidence type="ECO:0000313" key="2">
    <source>
        <dbReference type="Proteomes" id="UP000824469"/>
    </source>
</evidence>
<evidence type="ECO:0000313" key="1">
    <source>
        <dbReference type="EMBL" id="KAH9296536.1"/>
    </source>
</evidence>
<gene>
    <name evidence="1" type="ORF">KI387_040124</name>
</gene>
<feature type="non-terminal residue" evidence="1">
    <location>
        <position position="1"/>
    </location>
</feature>
<dbReference type="EMBL" id="JAHRHJ020000011">
    <property type="protein sequence ID" value="KAH9296536.1"/>
    <property type="molecule type" value="Genomic_DNA"/>
</dbReference>
<sequence>LITPFRREISHKTFTDPREALKVSLDPEAVGTVDTGISPFLEAHITAMA</sequence>
<proteinExistence type="predicted"/>
<keyword evidence="2" id="KW-1185">Reference proteome</keyword>
<reference evidence="1 2" key="1">
    <citation type="journal article" date="2021" name="Nat. Plants">
        <title>The Taxus genome provides insights into paclitaxel biosynthesis.</title>
        <authorList>
            <person name="Xiong X."/>
            <person name="Gou J."/>
            <person name="Liao Q."/>
            <person name="Li Y."/>
            <person name="Zhou Q."/>
            <person name="Bi G."/>
            <person name="Li C."/>
            <person name="Du R."/>
            <person name="Wang X."/>
            <person name="Sun T."/>
            <person name="Guo L."/>
            <person name="Liang H."/>
            <person name="Lu P."/>
            <person name="Wu Y."/>
            <person name="Zhang Z."/>
            <person name="Ro D.K."/>
            <person name="Shang Y."/>
            <person name="Huang S."/>
            <person name="Yan J."/>
        </authorList>
    </citation>
    <scope>NUCLEOTIDE SEQUENCE [LARGE SCALE GENOMIC DNA]</scope>
    <source>
        <strain evidence="1">Ta-2019</strain>
    </source>
</reference>
<comment type="caution">
    <text evidence="1">The sequence shown here is derived from an EMBL/GenBank/DDBJ whole genome shotgun (WGS) entry which is preliminary data.</text>
</comment>